<proteinExistence type="predicted"/>
<protein>
    <submittedName>
        <fullName evidence="2">Uncharacterized protein</fullName>
    </submittedName>
</protein>
<evidence type="ECO:0000313" key="3">
    <source>
        <dbReference type="Proteomes" id="UP001066276"/>
    </source>
</evidence>
<evidence type="ECO:0000256" key="1">
    <source>
        <dbReference type="SAM" id="MobiDB-lite"/>
    </source>
</evidence>
<reference evidence="2" key="1">
    <citation type="journal article" date="2022" name="bioRxiv">
        <title>Sequencing and chromosome-scale assembly of the giantPleurodeles waltlgenome.</title>
        <authorList>
            <person name="Brown T."/>
            <person name="Elewa A."/>
            <person name="Iarovenko S."/>
            <person name="Subramanian E."/>
            <person name="Araus A.J."/>
            <person name="Petzold A."/>
            <person name="Susuki M."/>
            <person name="Suzuki K.-i.T."/>
            <person name="Hayashi T."/>
            <person name="Toyoda A."/>
            <person name="Oliveira C."/>
            <person name="Osipova E."/>
            <person name="Leigh N.D."/>
            <person name="Simon A."/>
            <person name="Yun M.H."/>
        </authorList>
    </citation>
    <scope>NUCLEOTIDE SEQUENCE</scope>
    <source>
        <strain evidence="2">20211129_DDA</strain>
        <tissue evidence="2">Liver</tissue>
    </source>
</reference>
<name>A0AAV7TTU5_PLEWA</name>
<organism evidence="2 3">
    <name type="scientific">Pleurodeles waltl</name>
    <name type="common">Iberian ribbed newt</name>
    <dbReference type="NCBI Taxonomy" id="8319"/>
    <lineage>
        <taxon>Eukaryota</taxon>
        <taxon>Metazoa</taxon>
        <taxon>Chordata</taxon>
        <taxon>Craniata</taxon>
        <taxon>Vertebrata</taxon>
        <taxon>Euteleostomi</taxon>
        <taxon>Amphibia</taxon>
        <taxon>Batrachia</taxon>
        <taxon>Caudata</taxon>
        <taxon>Salamandroidea</taxon>
        <taxon>Salamandridae</taxon>
        <taxon>Pleurodelinae</taxon>
        <taxon>Pleurodeles</taxon>
    </lineage>
</organism>
<comment type="caution">
    <text evidence="2">The sequence shown here is derived from an EMBL/GenBank/DDBJ whole genome shotgun (WGS) entry which is preliminary data.</text>
</comment>
<gene>
    <name evidence="2" type="ORF">NDU88_005378</name>
</gene>
<feature type="region of interest" description="Disordered" evidence="1">
    <location>
        <begin position="102"/>
        <end position="127"/>
    </location>
</feature>
<dbReference type="Proteomes" id="UP001066276">
    <property type="component" value="Chromosome 3_2"/>
</dbReference>
<evidence type="ECO:0000313" key="2">
    <source>
        <dbReference type="EMBL" id="KAJ1180154.1"/>
    </source>
</evidence>
<dbReference type="AlphaFoldDB" id="A0AAV7TTU5"/>
<feature type="compositionally biased region" description="Polar residues" evidence="1">
    <location>
        <begin position="118"/>
        <end position="127"/>
    </location>
</feature>
<keyword evidence="3" id="KW-1185">Reference proteome</keyword>
<dbReference type="EMBL" id="JANPWB010000006">
    <property type="protein sequence ID" value="KAJ1180154.1"/>
    <property type="molecule type" value="Genomic_DNA"/>
</dbReference>
<sequence>MKALADLRVRGRVSLWAVLSLKQQVSGWRFRCCRKAPDAGSRHLVGRSPTQEKSRGMQMRPNSLSGCLLVRGHVSLLGCFAHEEGCVARLGGPLLREVGKVGSLRSPDAGSHRPVGRSPTQGDFQSL</sequence>
<accession>A0AAV7TTU5</accession>
<feature type="region of interest" description="Disordered" evidence="1">
    <location>
        <begin position="40"/>
        <end position="59"/>
    </location>
</feature>